<dbReference type="Pfam" id="PF13453">
    <property type="entry name" value="Zn_ribbon_TFIIB"/>
    <property type="match status" value="1"/>
</dbReference>
<organism evidence="2">
    <name type="scientific">hydrothermal vent metagenome</name>
    <dbReference type="NCBI Taxonomy" id="652676"/>
    <lineage>
        <taxon>unclassified sequences</taxon>
        <taxon>metagenomes</taxon>
        <taxon>ecological metagenomes</taxon>
    </lineage>
</organism>
<gene>
    <name evidence="2" type="ORF">MNBD_GAMMA17-808</name>
</gene>
<sequence>MANCISCSAALPAPSNVCEYCGRRNDVDLHGVHQYTVVKPNGERSCPRCEVGLHTINLKRDGKFFIERCDQCMGLFFDAGELEALLEQSVSNVFEINRQRLSAINKELYQRDSANSLSEQQAFYVKCPVCCDFMQRKSFGARSGVIIDRCRKHGVWLDGGELKRLMEWKKAGGQLLHEKMAQERSTAKAKRHESMAGRADAVADTRENKQIWGASDDDLLSSVFKLVDKFF</sequence>
<dbReference type="AlphaFoldDB" id="A0A3B0ZT44"/>
<evidence type="ECO:0000313" key="2">
    <source>
        <dbReference type="EMBL" id="VAW90517.1"/>
    </source>
</evidence>
<accession>A0A3B0ZT44</accession>
<evidence type="ECO:0000259" key="1">
    <source>
        <dbReference type="Pfam" id="PF13453"/>
    </source>
</evidence>
<proteinExistence type="predicted"/>
<protein>
    <recommendedName>
        <fullName evidence="1">Transcription factor zinc-finger domain-containing protein</fullName>
    </recommendedName>
</protein>
<name>A0A3B0ZT44_9ZZZZ</name>
<feature type="domain" description="Transcription factor zinc-finger" evidence="1">
    <location>
        <begin position="46"/>
        <end position="87"/>
    </location>
</feature>
<dbReference type="InterPro" id="IPR027392">
    <property type="entry name" value="TF_Znf"/>
</dbReference>
<dbReference type="EMBL" id="UOFQ01000203">
    <property type="protein sequence ID" value="VAW90517.1"/>
    <property type="molecule type" value="Genomic_DNA"/>
</dbReference>
<reference evidence="2" key="1">
    <citation type="submission" date="2018-06" db="EMBL/GenBank/DDBJ databases">
        <authorList>
            <person name="Zhirakovskaya E."/>
        </authorList>
    </citation>
    <scope>NUCLEOTIDE SEQUENCE</scope>
</reference>